<dbReference type="Gene3D" id="3.30.420.10">
    <property type="entry name" value="Ribonuclease H-like superfamily/Ribonuclease H"/>
    <property type="match status" value="1"/>
</dbReference>
<keyword evidence="6" id="KW-1185">Reference proteome</keyword>
<dbReference type="STRING" id="145388.A0A0D2LBQ0"/>
<evidence type="ECO:0000256" key="3">
    <source>
        <dbReference type="SAM" id="MobiDB-lite"/>
    </source>
</evidence>
<dbReference type="InterPro" id="IPR002562">
    <property type="entry name" value="3'-5'_exonuclease_dom"/>
</dbReference>
<protein>
    <recommendedName>
        <fullName evidence="4">3'-5' exonuclease domain-containing protein</fullName>
    </recommendedName>
</protein>
<dbReference type="AlphaFoldDB" id="A0A0D2LBQ0"/>
<dbReference type="InterPro" id="IPR012337">
    <property type="entry name" value="RNaseH-like_sf"/>
</dbReference>
<dbReference type="SUPFAM" id="SSF53098">
    <property type="entry name" value="Ribonuclease H-like"/>
    <property type="match status" value="1"/>
</dbReference>
<feature type="region of interest" description="Disordered" evidence="3">
    <location>
        <begin position="124"/>
        <end position="149"/>
    </location>
</feature>
<gene>
    <name evidence="5" type="ORF">MNEG_3818</name>
</gene>
<dbReference type="Proteomes" id="UP000054498">
    <property type="component" value="Unassembled WGS sequence"/>
</dbReference>
<evidence type="ECO:0000256" key="2">
    <source>
        <dbReference type="ARBA" id="ARBA00022801"/>
    </source>
</evidence>
<feature type="compositionally biased region" description="Gly residues" evidence="3">
    <location>
        <begin position="33"/>
        <end position="49"/>
    </location>
</feature>
<feature type="compositionally biased region" description="Low complexity" evidence="3">
    <location>
        <begin position="421"/>
        <end position="442"/>
    </location>
</feature>
<dbReference type="InterPro" id="IPR051132">
    <property type="entry name" value="3-5_Exonuclease_domain"/>
</dbReference>
<dbReference type="GO" id="GO:0005737">
    <property type="term" value="C:cytoplasm"/>
    <property type="evidence" value="ECO:0007669"/>
    <property type="project" value="TreeGrafter"/>
</dbReference>
<dbReference type="EMBL" id="KK100718">
    <property type="protein sequence ID" value="KIZ04139.1"/>
    <property type="molecule type" value="Genomic_DNA"/>
</dbReference>
<dbReference type="KEGG" id="mng:MNEG_3818"/>
<sequence>MSHSTKKNRAWWPERVGSTGRISDWQPFHLGGLEPGAGGDAGGGAGGAPADGLWFDPEAEQLPRGARVSGEPVLSFQGAGVLVKVVGAEASAAQALAWLQADPLFDGVLSLDLEWYAMHMTGGGSGGGGGRGGGGEKARGARGRGGRAVPEVKRRTGRVALMQLASPSRCVLFHISQMGYELPSALRDFLIDPRWLILVQDWGGSDEKRFVRSFGFSGKTSIPNLVDAQDVARGMGYLRVGVRAMTHSWLDPSYTKSRNVSRSDWEVESLTQRQVRYAALDALNIGWIYRALYRAHLAALASPQDAAPPPATAGTSPAAACCAACGQPFGAGKRAGGLLYACEEPGCKEAGVSMGGRAYMQHCASTGHPCTACEEECEACGRMMMLRGAEAARRYAAFLRSWIRRQEELLAAAGGGGGSRAGASGESASGESTAGASIDQEQ</sequence>
<dbReference type="GO" id="GO:0006139">
    <property type="term" value="P:nucleobase-containing compound metabolic process"/>
    <property type="evidence" value="ECO:0007669"/>
    <property type="project" value="InterPro"/>
</dbReference>
<feature type="region of interest" description="Disordered" evidence="3">
    <location>
        <begin position="413"/>
        <end position="442"/>
    </location>
</feature>
<dbReference type="GO" id="GO:0003676">
    <property type="term" value="F:nucleic acid binding"/>
    <property type="evidence" value="ECO:0007669"/>
    <property type="project" value="InterPro"/>
</dbReference>
<keyword evidence="1" id="KW-0540">Nuclease</keyword>
<feature type="compositionally biased region" description="Gly residues" evidence="3">
    <location>
        <begin position="124"/>
        <end position="133"/>
    </location>
</feature>
<feature type="region of interest" description="Disordered" evidence="3">
    <location>
        <begin position="32"/>
        <end position="55"/>
    </location>
</feature>
<evidence type="ECO:0000256" key="1">
    <source>
        <dbReference type="ARBA" id="ARBA00022722"/>
    </source>
</evidence>
<dbReference type="GO" id="GO:0005634">
    <property type="term" value="C:nucleus"/>
    <property type="evidence" value="ECO:0007669"/>
    <property type="project" value="TreeGrafter"/>
</dbReference>
<accession>A0A0D2LBQ0</accession>
<dbReference type="PANTHER" id="PTHR13620">
    <property type="entry name" value="3-5 EXONUCLEASE"/>
    <property type="match status" value="1"/>
</dbReference>
<proteinExistence type="predicted"/>
<organism evidence="5 6">
    <name type="scientific">Monoraphidium neglectum</name>
    <dbReference type="NCBI Taxonomy" id="145388"/>
    <lineage>
        <taxon>Eukaryota</taxon>
        <taxon>Viridiplantae</taxon>
        <taxon>Chlorophyta</taxon>
        <taxon>core chlorophytes</taxon>
        <taxon>Chlorophyceae</taxon>
        <taxon>CS clade</taxon>
        <taxon>Sphaeropleales</taxon>
        <taxon>Selenastraceae</taxon>
        <taxon>Monoraphidium</taxon>
    </lineage>
</organism>
<dbReference type="InterPro" id="IPR036397">
    <property type="entry name" value="RNaseH_sf"/>
</dbReference>
<evidence type="ECO:0000313" key="6">
    <source>
        <dbReference type="Proteomes" id="UP000054498"/>
    </source>
</evidence>
<dbReference type="GO" id="GO:0008408">
    <property type="term" value="F:3'-5' exonuclease activity"/>
    <property type="evidence" value="ECO:0007669"/>
    <property type="project" value="InterPro"/>
</dbReference>
<keyword evidence="2" id="KW-0378">Hydrolase</keyword>
<name>A0A0D2LBQ0_9CHLO</name>
<dbReference type="RefSeq" id="XP_013903158.1">
    <property type="nucleotide sequence ID" value="XM_014047704.1"/>
</dbReference>
<feature type="domain" description="3'-5' exonuclease" evidence="4">
    <location>
        <begin position="155"/>
        <end position="289"/>
    </location>
</feature>
<evidence type="ECO:0000259" key="4">
    <source>
        <dbReference type="Pfam" id="PF01612"/>
    </source>
</evidence>
<dbReference type="PANTHER" id="PTHR13620:SF104">
    <property type="entry name" value="EXONUCLEASE 3'-5' DOMAIN-CONTAINING PROTEIN 2"/>
    <property type="match status" value="1"/>
</dbReference>
<dbReference type="OrthoDB" id="552068at2759"/>
<dbReference type="Pfam" id="PF01612">
    <property type="entry name" value="DNA_pol_A_exo1"/>
    <property type="match status" value="1"/>
</dbReference>
<evidence type="ECO:0000313" key="5">
    <source>
        <dbReference type="EMBL" id="KIZ04139.1"/>
    </source>
</evidence>
<dbReference type="GeneID" id="25736696"/>
<reference evidence="5 6" key="1">
    <citation type="journal article" date="2013" name="BMC Genomics">
        <title>Reconstruction of the lipid metabolism for the microalga Monoraphidium neglectum from its genome sequence reveals characteristics suitable for biofuel production.</title>
        <authorList>
            <person name="Bogen C."/>
            <person name="Al-Dilaimi A."/>
            <person name="Albersmeier A."/>
            <person name="Wichmann J."/>
            <person name="Grundmann M."/>
            <person name="Rupp O."/>
            <person name="Lauersen K.J."/>
            <person name="Blifernez-Klassen O."/>
            <person name="Kalinowski J."/>
            <person name="Goesmann A."/>
            <person name="Mussgnug J.H."/>
            <person name="Kruse O."/>
        </authorList>
    </citation>
    <scope>NUCLEOTIDE SEQUENCE [LARGE SCALE GENOMIC DNA]</scope>
    <source>
        <strain evidence="5 6">SAG 48.87</strain>
    </source>
</reference>